<comment type="caution">
    <text evidence="8">The sequence shown here is derived from an EMBL/GenBank/DDBJ whole genome shotgun (WGS) entry which is preliminary data.</text>
</comment>
<evidence type="ECO:0000259" key="5">
    <source>
        <dbReference type="Pfam" id="PF00205"/>
    </source>
</evidence>
<keyword evidence="3 4" id="KW-0786">Thiamine pyrophosphate</keyword>
<dbReference type="FunFam" id="3.40.50.970:FF:000007">
    <property type="entry name" value="Acetolactate synthase"/>
    <property type="match status" value="1"/>
</dbReference>
<dbReference type="NCBIfam" id="NF005712">
    <property type="entry name" value="PRK07524.1"/>
    <property type="match status" value="1"/>
</dbReference>
<dbReference type="Pfam" id="PF00205">
    <property type="entry name" value="TPP_enzyme_M"/>
    <property type="match status" value="1"/>
</dbReference>
<feature type="domain" description="Thiamine pyrophosphate enzyme TPP-binding" evidence="6">
    <location>
        <begin position="387"/>
        <end position="522"/>
    </location>
</feature>
<dbReference type="AlphaFoldDB" id="A0A2U2DX27"/>
<reference evidence="8 9" key="1">
    <citation type="submission" date="2018-05" db="EMBL/GenBank/DDBJ databases">
        <title>The draft genome of strain NS-104.</title>
        <authorList>
            <person name="Hang P."/>
            <person name="Jiang J."/>
        </authorList>
    </citation>
    <scope>NUCLEOTIDE SEQUENCE [LARGE SCALE GENOMIC DNA]</scope>
    <source>
        <strain evidence="8 9">NS-104</strain>
    </source>
</reference>
<dbReference type="Gene3D" id="3.40.50.970">
    <property type="match status" value="2"/>
</dbReference>
<dbReference type="GO" id="GO:0000287">
    <property type="term" value="F:magnesium ion binding"/>
    <property type="evidence" value="ECO:0007669"/>
    <property type="project" value="InterPro"/>
</dbReference>
<dbReference type="GO" id="GO:0005948">
    <property type="term" value="C:acetolactate synthase complex"/>
    <property type="evidence" value="ECO:0007669"/>
    <property type="project" value="TreeGrafter"/>
</dbReference>
<dbReference type="InterPro" id="IPR012000">
    <property type="entry name" value="Thiamin_PyroP_enz_cen_dom"/>
</dbReference>
<dbReference type="CDD" id="cd07035">
    <property type="entry name" value="TPP_PYR_POX_like"/>
    <property type="match status" value="1"/>
</dbReference>
<dbReference type="SUPFAM" id="SSF52518">
    <property type="entry name" value="Thiamin diphosphate-binding fold (THDP-binding)"/>
    <property type="match status" value="2"/>
</dbReference>
<dbReference type="InterPro" id="IPR045229">
    <property type="entry name" value="TPP_enz"/>
</dbReference>
<dbReference type="EMBL" id="QFBC01000001">
    <property type="protein sequence ID" value="PWE57877.1"/>
    <property type="molecule type" value="Genomic_DNA"/>
</dbReference>
<dbReference type="GO" id="GO:0030976">
    <property type="term" value="F:thiamine pyrophosphate binding"/>
    <property type="evidence" value="ECO:0007669"/>
    <property type="project" value="InterPro"/>
</dbReference>
<evidence type="ECO:0000259" key="6">
    <source>
        <dbReference type="Pfam" id="PF02775"/>
    </source>
</evidence>
<dbReference type="InterPro" id="IPR012001">
    <property type="entry name" value="Thiamin_PyroP_enz_TPP-bd_dom"/>
</dbReference>
<feature type="domain" description="Thiamine pyrophosphate enzyme N-terminal TPP-binding" evidence="7">
    <location>
        <begin position="4"/>
        <end position="120"/>
    </location>
</feature>
<evidence type="ECO:0000256" key="1">
    <source>
        <dbReference type="ARBA" id="ARBA00001964"/>
    </source>
</evidence>
<dbReference type="InterPro" id="IPR011766">
    <property type="entry name" value="TPP_enzyme_TPP-bd"/>
</dbReference>
<evidence type="ECO:0000256" key="3">
    <source>
        <dbReference type="ARBA" id="ARBA00023052"/>
    </source>
</evidence>
<dbReference type="GO" id="GO:0003984">
    <property type="term" value="F:acetolactate synthase activity"/>
    <property type="evidence" value="ECO:0007669"/>
    <property type="project" value="TreeGrafter"/>
</dbReference>
<evidence type="ECO:0000259" key="7">
    <source>
        <dbReference type="Pfam" id="PF02776"/>
    </source>
</evidence>
<feature type="domain" description="Thiamine pyrophosphate enzyme central" evidence="5">
    <location>
        <begin position="192"/>
        <end position="325"/>
    </location>
</feature>
<dbReference type="InterPro" id="IPR029061">
    <property type="entry name" value="THDP-binding"/>
</dbReference>
<dbReference type="GO" id="GO:0009099">
    <property type="term" value="P:L-valine biosynthetic process"/>
    <property type="evidence" value="ECO:0007669"/>
    <property type="project" value="TreeGrafter"/>
</dbReference>
<evidence type="ECO:0000256" key="4">
    <source>
        <dbReference type="RuleBase" id="RU362132"/>
    </source>
</evidence>
<comment type="similarity">
    <text evidence="2 4">Belongs to the TPP enzyme family.</text>
</comment>
<name>A0A2U2DX27_9HYPH</name>
<sequence length="539" mass="55943">MISTGMYLTKLLETYGVDTVFGIPGVHTVELYRGLAGSAVRHVTPRHEQGAGFMADGYARATGKPGVCFIITGPGMTNIATAMGQAYGDSVPMLVISTVNQHGRMGSGDGWLHELPNQQALMSQVSAFSYTVNRPEELALVLARAFAVFDSERPRPVHIELPINVMLADAGHLPVPEKVTRLSRPAGDAVAIAAAAKALEGARAPVILVGGGAIKAAGKVRALAEKLDAPVISSTNGRGILPPGHPLTVPLSPSCASSRTVIEAADVVLAIGTEFGSTDYDMYEDGFFHIPGTLIRVDIDPKQIMRTRAAEIGIVGDAGACAEALLAALPDGNHDGAARTAAAIAKAPADLTPAMRGDLAMLATIRDTLADVLIVGDSTQLVYAGNLGFRSAQPGSYFNSATGYGTLGYGLPAAIGAKVGQPGRPVVSLVGDGGLQFSVAELASATEAKTPVILMLHNNNGYGEIKSYMVSQNIPPLGVDIYTPDLLAIGEAYGWHAEVLAHYADLPAALKAAASRDIPTMLLFGDEVRAEAEKVAPAV</sequence>
<dbReference type="PANTHER" id="PTHR18968:SF13">
    <property type="entry name" value="ACETOLACTATE SYNTHASE CATALYTIC SUBUNIT, MITOCHONDRIAL"/>
    <property type="match status" value="1"/>
</dbReference>
<organism evidence="8 9">
    <name type="scientific">Metarhizobium album</name>
    <dbReference type="NCBI Taxonomy" id="2182425"/>
    <lineage>
        <taxon>Bacteria</taxon>
        <taxon>Pseudomonadati</taxon>
        <taxon>Pseudomonadota</taxon>
        <taxon>Alphaproteobacteria</taxon>
        <taxon>Hyphomicrobiales</taxon>
        <taxon>Rhizobiaceae</taxon>
        <taxon>Metarhizobium</taxon>
    </lineage>
</organism>
<dbReference type="Pfam" id="PF02776">
    <property type="entry name" value="TPP_enzyme_N"/>
    <property type="match status" value="1"/>
</dbReference>
<dbReference type="GO" id="GO:0050660">
    <property type="term" value="F:flavin adenine dinucleotide binding"/>
    <property type="evidence" value="ECO:0007669"/>
    <property type="project" value="TreeGrafter"/>
</dbReference>
<dbReference type="Proteomes" id="UP000245252">
    <property type="component" value="Unassembled WGS sequence"/>
</dbReference>
<protein>
    <recommendedName>
        <fullName evidence="10">5-guanidino-2-oxopentanoate decarboxylase</fullName>
    </recommendedName>
</protein>
<dbReference type="InterPro" id="IPR000399">
    <property type="entry name" value="TPP-bd_CS"/>
</dbReference>
<comment type="cofactor">
    <cofactor evidence="1">
        <name>thiamine diphosphate</name>
        <dbReference type="ChEBI" id="CHEBI:58937"/>
    </cofactor>
</comment>
<dbReference type="PROSITE" id="PS00187">
    <property type="entry name" value="TPP_ENZYMES"/>
    <property type="match status" value="1"/>
</dbReference>
<dbReference type="GO" id="GO:0009097">
    <property type="term" value="P:isoleucine biosynthetic process"/>
    <property type="evidence" value="ECO:0007669"/>
    <property type="project" value="TreeGrafter"/>
</dbReference>
<keyword evidence="9" id="KW-1185">Reference proteome</keyword>
<dbReference type="SUPFAM" id="SSF52467">
    <property type="entry name" value="DHS-like NAD/FAD-binding domain"/>
    <property type="match status" value="1"/>
</dbReference>
<evidence type="ECO:0008006" key="10">
    <source>
        <dbReference type="Google" id="ProtNLM"/>
    </source>
</evidence>
<proteinExistence type="inferred from homology"/>
<dbReference type="PANTHER" id="PTHR18968">
    <property type="entry name" value="THIAMINE PYROPHOSPHATE ENZYMES"/>
    <property type="match status" value="1"/>
</dbReference>
<accession>A0A2U2DX27</accession>
<evidence type="ECO:0000313" key="8">
    <source>
        <dbReference type="EMBL" id="PWE57877.1"/>
    </source>
</evidence>
<gene>
    <name evidence="8" type="ORF">DEM27_01390</name>
</gene>
<dbReference type="Gene3D" id="3.40.50.1220">
    <property type="entry name" value="TPP-binding domain"/>
    <property type="match status" value="1"/>
</dbReference>
<dbReference type="Pfam" id="PF02775">
    <property type="entry name" value="TPP_enzyme_C"/>
    <property type="match status" value="1"/>
</dbReference>
<dbReference type="CDD" id="cd00568">
    <property type="entry name" value="TPP_enzymes"/>
    <property type="match status" value="1"/>
</dbReference>
<evidence type="ECO:0000256" key="2">
    <source>
        <dbReference type="ARBA" id="ARBA00007812"/>
    </source>
</evidence>
<dbReference type="OrthoDB" id="4494979at2"/>
<evidence type="ECO:0000313" key="9">
    <source>
        <dbReference type="Proteomes" id="UP000245252"/>
    </source>
</evidence>
<dbReference type="InterPro" id="IPR029035">
    <property type="entry name" value="DHS-like_NAD/FAD-binding_dom"/>
</dbReference>